<organism evidence="5 6">
    <name type="scientific">Pristionchus fissidentatus</name>
    <dbReference type="NCBI Taxonomy" id="1538716"/>
    <lineage>
        <taxon>Eukaryota</taxon>
        <taxon>Metazoa</taxon>
        <taxon>Ecdysozoa</taxon>
        <taxon>Nematoda</taxon>
        <taxon>Chromadorea</taxon>
        <taxon>Rhabditida</taxon>
        <taxon>Rhabditina</taxon>
        <taxon>Diplogasteromorpha</taxon>
        <taxon>Diplogasteroidea</taxon>
        <taxon>Neodiplogasteridae</taxon>
        <taxon>Pristionchus</taxon>
    </lineage>
</organism>
<keyword evidence="6" id="KW-1185">Reference proteome</keyword>
<evidence type="ECO:0000313" key="5">
    <source>
        <dbReference type="EMBL" id="GMT24874.1"/>
    </source>
</evidence>
<dbReference type="InterPro" id="IPR050342">
    <property type="entry name" value="HMGB"/>
</dbReference>
<dbReference type="CDD" id="cd00084">
    <property type="entry name" value="HMG-box_SF"/>
    <property type="match status" value="1"/>
</dbReference>
<keyword evidence="2" id="KW-0539">Nucleus</keyword>
<feature type="compositionally biased region" description="Low complexity" evidence="3">
    <location>
        <begin position="217"/>
        <end position="232"/>
    </location>
</feature>
<evidence type="ECO:0000259" key="4">
    <source>
        <dbReference type="PROSITE" id="PS50118"/>
    </source>
</evidence>
<dbReference type="InterPro" id="IPR009071">
    <property type="entry name" value="HMG_box_dom"/>
</dbReference>
<dbReference type="PANTHER" id="PTHR48112:SF22">
    <property type="entry name" value="MITOCHONDRIAL TRANSCRIPTION FACTOR A, ISOFORM B"/>
    <property type="match status" value="1"/>
</dbReference>
<dbReference type="PANTHER" id="PTHR48112">
    <property type="entry name" value="HIGH MOBILITY GROUP PROTEIN DSP1"/>
    <property type="match status" value="1"/>
</dbReference>
<comment type="caution">
    <text evidence="5">The sequence shown here is derived from an EMBL/GenBank/DDBJ whole genome shotgun (WGS) entry which is preliminary data.</text>
</comment>
<proteinExistence type="predicted"/>
<evidence type="ECO:0000256" key="1">
    <source>
        <dbReference type="ARBA" id="ARBA00023125"/>
    </source>
</evidence>
<evidence type="ECO:0000256" key="2">
    <source>
        <dbReference type="PROSITE-ProRule" id="PRU00267"/>
    </source>
</evidence>
<evidence type="ECO:0000313" key="6">
    <source>
        <dbReference type="Proteomes" id="UP001432322"/>
    </source>
</evidence>
<dbReference type="AlphaFoldDB" id="A0AAV5VZ17"/>
<dbReference type="SUPFAM" id="SSF47095">
    <property type="entry name" value="HMG-box"/>
    <property type="match status" value="2"/>
</dbReference>
<feature type="region of interest" description="Disordered" evidence="3">
    <location>
        <begin position="115"/>
        <end position="138"/>
    </location>
</feature>
<name>A0AAV5VZ17_9BILA</name>
<protein>
    <recommendedName>
        <fullName evidence="4">HMG box domain-containing protein</fullName>
    </recommendedName>
</protein>
<dbReference type="SMART" id="SM00398">
    <property type="entry name" value="HMG"/>
    <property type="match status" value="2"/>
</dbReference>
<dbReference type="GO" id="GO:0003677">
    <property type="term" value="F:DNA binding"/>
    <property type="evidence" value="ECO:0007669"/>
    <property type="project" value="UniProtKB-UniRule"/>
</dbReference>
<dbReference type="Proteomes" id="UP001432322">
    <property type="component" value="Unassembled WGS sequence"/>
</dbReference>
<dbReference type="Pfam" id="PF09011">
    <property type="entry name" value="HMG_box_2"/>
    <property type="match status" value="2"/>
</dbReference>
<dbReference type="EMBL" id="BTSY01000004">
    <property type="protein sequence ID" value="GMT24874.1"/>
    <property type="molecule type" value="Genomic_DNA"/>
</dbReference>
<dbReference type="PROSITE" id="PS50118">
    <property type="entry name" value="HMG_BOX_2"/>
    <property type="match status" value="1"/>
</dbReference>
<keyword evidence="1 2" id="KW-0238">DNA-binding</keyword>
<dbReference type="InterPro" id="IPR036910">
    <property type="entry name" value="HMG_box_dom_sf"/>
</dbReference>
<evidence type="ECO:0000256" key="3">
    <source>
        <dbReference type="SAM" id="MobiDB-lite"/>
    </source>
</evidence>
<feature type="DNA-binding region" description="HMG box" evidence="2">
    <location>
        <begin position="138"/>
        <end position="206"/>
    </location>
</feature>
<dbReference type="GO" id="GO:0005634">
    <property type="term" value="C:nucleus"/>
    <property type="evidence" value="ECO:0007669"/>
    <property type="project" value="UniProtKB-UniRule"/>
</dbReference>
<dbReference type="Gene3D" id="1.10.30.10">
    <property type="entry name" value="High mobility group box domain"/>
    <property type="match status" value="2"/>
</dbReference>
<feature type="non-terminal residue" evidence="5">
    <location>
        <position position="1"/>
    </location>
</feature>
<sequence>HDLPFRTMLKSFASLTLSARTASSATQAKPIISVPRIGSYNVFLKENAAKHTTPINKESLSAFSKETASKWRNLSDNEKQSYAARAQEINDKRMAAFMKKPVEQREKLEVEAHEAKAKLAKRRDRAERRENWEKTGHPKLPANAYMLFVKEKANQGGKLTSLPQANKRIKVLAEEWHSMSDSQKEKYTKPAAEAKATYKKDLEVWKNSAKTTEKSTTKMASSAKPAPKKTTA</sequence>
<reference evidence="5" key="1">
    <citation type="submission" date="2023-10" db="EMBL/GenBank/DDBJ databases">
        <title>Genome assembly of Pristionchus species.</title>
        <authorList>
            <person name="Yoshida K."/>
            <person name="Sommer R.J."/>
        </authorList>
    </citation>
    <scope>NUCLEOTIDE SEQUENCE</scope>
    <source>
        <strain evidence="5">RS5133</strain>
    </source>
</reference>
<feature type="domain" description="HMG box" evidence="4">
    <location>
        <begin position="138"/>
        <end position="206"/>
    </location>
</feature>
<accession>A0AAV5VZ17</accession>
<feature type="compositionally biased region" description="Basic and acidic residues" evidence="3">
    <location>
        <begin position="124"/>
        <end position="136"/>
    </location>
</feature>
<gene>
    <name evidence="5" type="ORF">PFISCL1PPCAC_16171</name>
</gene>
<feature type="region of interest" description="Disordered" evidence="3">
    <location>
        <begin position="209"/>
        <end position="232"/>
    </location>
</feature>